<feature type="region of interest" description="Disordered" evidence="8">
    <location>
        <begin position="450"/>
        <end position="550"/>
    </location>
</feature>
<dbReference type="PANTHER" id="PTHR43289">
    <property type="entry name" value="MITOGEN-ACTIVATED PROTEIN KINASE KINASE KINASE 20-RELATED"/>
    <property type="match status" value="1"/>
</dbReference>
<dbReference type="Proteomes" id="UP001589890">
    <property type="component" value="Unassembled WGS sequence"/>
</dbReference>
<gene>
    <name evidence="10" type="ORF">ACFFGN_32785</name>
</gene>
<evidence type="ECO:0000313" key="11">
    <source>
        <dbReference type="Proteomes" id="UP001589890"/>
    </source>
</evidence>
<sequence>MRSGESEGRLLAGRYRLLDSLGRGGMGVVWHARDEVLGREVAVKEILLPPELPDEEREVLRHRTLREARSAARLSHPNVVAVYDVVEEEGRPWIVMELVKSRTLADAVRRDGPLPSWQVARIGLQVLAALETAHSAGVLHRDVKPSNVLLADDGRVVLTDFGIATLEGDPSLTQSGTLVGSPAYIAPERVQARGAGPESDLWSLGATLYTAVEGRAPHDRGSALPTLTAAVTEAPDPPELAGPLWPALEGLLRKSPAERLDAPTARHLLQEAATEPKSDTHSVPPPNFEACTALLPSASGDETAPLDGSPGDETAALPAESASETPTSDRGQRTRILPVPPAAPQPQATTPPATSVSPTTPSPATTSPTAPEAASPAAAGAGPALAGSASGRDGGGSALAGPASSGDGDGPAGTKESPGRWGPKALGVLAACVLLIGALTAWTLFNPDDDSPGQRSGVGGTSPTVAPTSGGPSGSGQTSAPQTSRPQSSGPRTSASQSTTPSSPASTAPTSQPTQPTSRPTSTPTNPADAVPAGFKRHSDPTGFSLAVPDDWNVERNGGRVYFREPDGGRFLLIDQTTQPKADPVADWRQQEQSRRDGYPEYQRIRIEAVDYFDKAADWEFTYAGRNGRQHVLNRGVVTGPRRAYSIYWSTPNRQWDDSQETFRTITSTFQPAS</sequence>
<dbReference type="Gene3D" id="1.10.510.10">
    <property type="entry name" value="Transferase(Phosphotransferase) domain 1"/>
    <property type="match status" value="1"/>
</dbReference>
<dbReference type="PROSITE" id="PS00107">
    <property type="entry name" value="PROTEIN_KINASE_ATP"/>
    <property type="match status" value="1"/>
</dbReference>
<comment type="caution">
    <text evidence="10">The sequence shown here is derived from an EMBL/GenBank/DDBJ whole genome shotgun (WGS) entry which is preliminary data.</text>
</comment>
<evidence type="ECO:0000256" key="4">
    <source>
        <dbReference type="ARBA" id="ARBA00022741"/>
    </source>
</evidence>
<feature type="compositionally biased region" description="Low complexity" evidence="8">
    <location>
        <begin position="345"/>
        <end position="391"/>
    </location>
</feature>
<keyword evidence="6 7" id="KW-0067">ATP-binding</keyword>
<feature type="region of interest" description="Disordered" evidence="8">
    <location>
        <begin position="273"/>
        <end position="421"/>
    </location>
</feature>
<feature type="binding site" evidence="7">
    <location>
        <position position="44"/>
    </location>
    <ligand>
        <name>ATP</name>
        <dbReference type="ChEBI" id="CHEBI:30616"/>
    </ligand>
</feature>
<dbReference type="Pfam" id="PF00069">
    <property type="entry name" value="Pkinase"/>
    <property type="match status" value="1"/>
</dbReference>
<dbReference type="RefSeq" id="WP_380055972.1">
    <property type="nucleotide sequence ID" value="NZ_JBHLTC010000040.1"/>
</dbReference>
<evidence type="ECO:0000256" key="6">
    <source>
        <dbReference type="ARBA" id="ARBA00022840"/>
    </source>
</evidence>
<dbReference type="PROSITE" id="PS50011">
    <property type="entry name" value="PROTEIN_KINASE_DOM"/>
    <property type="match status" value="1"/>
</dbReference>
<keyword evidence="2" id="KW-0723">Serine/threonine-protein kinase</keyword>
<evidence type="ECO:0000256" key="2">
    <source>
        <dbReference type="ARBA" id="ARBA00022527"/>
    </source>
</evidence>
<keyword evidence="3" id="KW-0808">Transferase</keyword>
<dbReference type="EC" id="2.7.11.1" evidence="1"/>
<dbReference type="SMART" id="SM00220">
    <property type="entry name" value="S_TKc"/>
    <property type="match status" value="1"/>
</dbReference>
<reference evidence="10 11" key="1">
    <citation type="submission" date="2024-09" db="EMBL/GenBank/DDBJ databases">
        <authorList>
            <person name="Sun Q."/>
            <person name="Mori K."/>
        </authorList>
    </citation>
    <scope>NUCLEOTIDE SEQUENCE [LARGE SCALE GENOMIC DNA]</scope>
    <source>
        <strain evidence="10 11">CGMCC 1.15906</strain>
    </source>
</reference>
<organism evidence="10 11">
    <name type="scientific">Kribbella deserti</name>
    <dbReference type="NCBI Taxonomy" id="1926257"/>
    <lineage>
        <taxon>Bacteria</taxon>
        <taxon>Bacillati</taxon>
        <taxon>Actinomycetota</taxon>
        <taxon>Actinomycetes</taxon>
        <taxon>Propionibacteriales</taxon>
        <taxon>Kribbellaceae</taxon>
        <taxon>Kribbella</taxon>
    </lineage>
</organism>
<protein>
    <recommendedName>
        <fullName evidence="1">non-specific serine/threonine protein kinase</fullName>
        <ecNumber evidence="1">2.7.11.1</ecNumber>
    </recommendedName>
</protein>
<name>A0ABV6QW66_9ACTN</name>
<evidence type="ECO:0000256" key="1">
    <source>
        <dbReference type="ARBA" id="ARBA00012513"/>
    </source>
</evidence>
<dbReference type="EMBL" id="JBHLTC010000040">
    <property type="protein sequence ID" value="MFC0628888.1"/>
    <property type="molecule type" value="Genomic_DNA"/>
</dbReference>
<dbReference type="Gene3D" id="3.30.200.20">
    <property type="entry name" value="Phosphorylase Kinase, domain 1"/>
    <property type="match status" value="1"/>
</dbReference>
<dbReference type="InterPro" id="IPR008271">
    <property type="entry name" value="Ser/Thr_kinase_AS"/>
</dbReference>
<feature type="compositionally biased region" description="Low complexity" evidence="8">
    <location>
        <begin position="491"/>
        <end position="525"/>
    </location>
</feature>
<accession>A0ABV6QW66</accession>
<dbReference type="CDD" id="cd14014">
    <property type="entry name" value="STKc_PknB_like"/>
    <property type="match status" value="1"/>
</dbReference>
<evidence type="ECO:0000256" key="7">
    <source>
        <dbReference type="PROSITE-ProRule" id="PRU10141"/>
    </source>
</evidence>
<dbReference type="InterPro" id="IPR017441">
    <property type="entry name" value="Protein_kinase_ATP_BS"/>
</dbReference>
<evidence type="ECO:0000259" key="9">
    <source>
        <dbReference type="PROSITE" id="PS50011"/>
    </source>
</evidence>
<dbReference type="PROSITE" id="PS00108">
    <property type="entry name" value="PROTEIN_KINASE_ST"/>
    <property type="match status" value="1"/>
</dbReference>
<feature type="domain" description="Protein kinase" evidence="9">
    <location>
        <begin position="15"/>
        <end position="270"/>
    </location>
</feature>
<proteinExistence type="predicted"/>
<evidence type="ECO:0000313" key="10">
    <source>
        <dbReference type="EMBL" id="MFC0628888.1"/>
    </source>
</evidence>
<keyword evidence="11" id="KW-1185">Reference proteome</keyword>
<dbReference type="InterPro" id="IPR011009">
    <property type="entry name" value="Kinase-like_dom_sf"/>
</dbReference>
<evidence type="ECO:0000256" key="8">
    <source>
        <dbReference type="SAM" id="MobiDB-lite"/>
    </source>
</evidence>
<evidence type="ECO:0000256" key="5">
    <source>
        <dbReference type="ARBA" id="ARBA00022777"/>
    </source>
</evidence>
<dbReference type="InterPro" id="IPR000719">
    <property type="entry name" value="Prot_kinase_dom"/>
</dbReference>
<dbReference type="GO" id="GO:0016301">
    <property type="term" value="F:kinase activity"/>
    <property type="evidence" value="ECO:0007669"/>
    <property type="project" value="UniProtKB-KW"/>
</dbReference>
<feature type="compositionally biased region" description="Low complexity" evidence="8">
    <location>
        <begin position="461"/>
        <end position="482"/>
    </location>
</feature>
<dbReference type="PANTHER" id="PTHR43289:SF6">
    <property type="entry name" value="SERINE_THREONINE-PROTEIN KINASE NEKL-3"/>
    <property type="match status" value="1"/>
</dbReference>
<keyword evidence="5 10" id="KW-0418">Kinase</keyword>
<evidence type="ECO:0000256" key="3">
    <source>
        <dbReference type="ARBA" id="ARBA00022679"/>
    </source>
</evidence>
<dbReference type="Gene3D" id="3.40.1000.10">
    <property type="entry name" value="Mog1/PsbP, alpha/beta/alpha sandwich"/>
    <property type="match status" value="1"/>
</dbReference>
<dbReference type="SUPFAM" id="SSF56112">
    <property type="entry name" value="Protein kinase-like (PK-like)"/>
    <property type="match status" value="1"/>
</dbReference>
<keyword evidence="4 7" id="KW-0547">Nucleotide-binding</keyword>